<proteinExistence type="predicted"/>
<dbReference type="Gene3D" id="3.30.1330.30">
    <property type="match status" value="1"/>
</dbReference>
<sequence>MHAARLKKVGSSEGPFASVYFEDVRNRENSRERFELEWRSMHNQLSKQGAPDALIEQFDSVKDNHHGISGRAGRALVITPDAVLVDDIMLEPTASTVVTVGSLPYLIPLVAHGHDTEPFVLAKVDHTGADLCVRDARGRDVYGESVDGDGFPVHKARVGGPDRYIDTQSLAQENVRKNLTQAATRTAELAREHKVQLVLIIGEVQSRTAFAQYLPASLRTVEIERGSRAAGSSPTEVAKAIRELIDTERLRRMDTETERFMAGQGRDTELSVDGTARVLDALEQGKVETLLFTDPDDKEVSSNSHFAPANRLLPYLAIRTGAELIQVDERLTLADGYGAILRHP</sequence>
<dbReference type="AlphaFoldDB" id="A0A652YLD5"/>
<reference evidence="1" key="1">
    <citation type="submission" date="2019-07" db="EMBL/GenBank/DDBJ databases">
        <title>Genomic Encyclopedia of Type Strains, Phase IV (KMG-IV): sequencing the most valuable type-strain genomes for metagenomic binning, comparative biology and taxonomic classification.</title>
        <authorList>
            <person name="Goeker M."/>
        </authorList>
    </citation>
    <scope>NUCLEOTIDE SEQUENCE</scope>
    <source>
        <strain evidence="1">DSM 44596</strain>
    </source>
</reference>
<evidence type="ECO:0000313" key="1">
    <source>
        <dbReference type="EMBL" id="TYQ02434.1"/>
    </source>
</evidence>
<dbReference type="InterPro" id="IPR040701">
    <property type="entry name" value="Bact_RF_family2"/>
</dbReference>
<comment type="caution">
    <text evidence="1">The sequence shown here is derived from an EMBL/GenBank/DDBJ whole genome shotgun (WGS) entry which is preliminary data.</text>
</comment>
<dbReference type="EMBL" id="VNIQ01000006">
    <property type="protein sequence ID" value="TYQ02434.1"/>
    <property type="molecule type" value="Genomic_DNA"/>
</dbReference>
<accession>A0A652YLD5</accession>
<name>A0A652YLD5_NOCGL</name>
<dbReference type="InterPro" id="IPR029064">
    <property type="entry name" value="Ribosomal_eL30-like_sf"/>
</dbReference>
<dbReference type="Pfam" id="PF18844">
    <property type="entry name" value="baeRF_family2"/>
    <property type="match status" value="1"/>
</dbReference>
<organism evidence="1">
    <name type="scientific">Nocardia globerula</name>
    <dbReference type="NCBI Taxonomy" id="1818"/>
    <lineage>
        <taxon>Bacteria</taxon>
        <taxon>Bacillati</taxon>
        <taxon>Actinomycetota</taxon>
        <taxon>Actinomycetes</taxon>
        <taxon>Mycobacteriales</taxon>
        <taxon>Nocardiaceae</taxon>
        <taxon>Nocardia</taxon>
    </lineage>
</organism>
<evidence type="ECO:0008006" key="2">
    <source>
        <dbReference type="Google" id="ProtNLM"/>
    </source>
</evidence>
<gene>
    <name evidence="1" type="ORF">FNL38_106254</name>
</gene>
<protein>
    <recommendedName>
        <fullName evidence="2">ERF1-like protein</fullName>
    </recommendedName>
</protein>